<comment type="caution">
    <text evidence="1">The sequence shown here is derived from an EMBL/GenBank/DDBJ whole genome shotgun (WGS) entry which is preliminary data.</text>
</comment>
<organism evidence="1 2">
    <name type="scientific">Orbilia ellipsospora</name>
    <dbReference type="NCBI Taxonomy" id="2528407"/>
    <lineage>
        <taxon>Eukaryota</taxon>
        <taxon>Fungi</taxon>
        <taxon>Dikarya</taxon>
        <taxon>Ascomycota</taxon>
        <taxon>Pezizomycotina</taxon>
        <taxon>Orbiliomycetes</taxon>
        <taxon>Orbiliales</taxon>
        <taxon>Orbiliaceae</taxon>
        <taxon>Orbilia</taxon>
    </lineage>
</organism>
<accession>A0AAV9XJE3</accession>
<sequence length="260" mass="26441">MAWLCQFPGEKSPEQMCEKSINDKFNLITTGLGGQLTNIGEAAGVIAKYFPATKIGQLIAVAAEGIAGVAAGELLIDALGVLALTSIAITLVGQDNIAYGICSVWHINDGPLVLHLITANQDLGIDILSIAPAPTYDAGTITINDPTQTACACTPGVCGTFSIIYSGLCGPLGDCVCAQDVSGKGACVQDVRCTGATPCSSNADCPGGACWVNSCCGGSICAQLSTACTPSSKRSVPYSAPPGIEMERRSLKCKSGALCS</sequence>
<reference evidence="1 2" key="1">
    <citation type="submission" date="2019-10" db="EMBL/GenBank/DDBJ databases">
        <authorList>
            <person name="Palmer J.M."/>
        </authorList>
    </citation>
    <scope>NUCLEOTIDE SEQUENCE [LARGE SCALE GENOMIC DNA]</scope>
    <source>
        <strain evidence="1 2">TWF694</strain>
    </source>
</reference>
<name>A0AAV9XJE3_9PEZI</name>
<keyword evidence="2" id="KW-1185">Reference proteome</keyword>
<gene>
    <name evidence="1" type="ORF">TWF694_006203</name>
</gene>
<dbReference type="Proteomes" id="UP001365542">
    <property type="component" value="Unassembled WGS sequence"/>
</dbReference>
<evidence type="ECO:0000313" key="1">
    <source>
        <dbReference type="EMBL" id="KAK6542240.1"/>
    </source>
</evidence>
<protein>
    <submittedName>
        <fullName evidence="1">Uncharacterized protein</fullName>
    </submittedName>
</protein>
<proteinExistence type="predicted"/>
<dbReference type="AlphaFoldDB" id="A0AAV9XJE3"/>
<evidence type="ECO:0000313" key="2">
    <source>
        <dbReference type="Proteomes" id="UP001365542"/>
    </source>
</evidence>
<dbReference type="EMBL" id="JAVHJO010000002">
    <property type="protein sequence ID" value="KAK6542240.1"/>
    <property type="molecule type" value="Genomic_DNA"/>
</dbReference>